<protein>
    <submittedName>
        <fullName evidence="3">Uncharacterized protein</fullName>
    </submittedName>
</protein>
<organism evidence="3">
    <name type="scientific">viral metagenome</name>
    <dbReference type="NCBI Taxonomy" id="1070528"/>
    <lineage>
        <taxon>unclassified sequences</taxon>
        <taxon>metagenomes</taxon>
        <taxon>organismal metagenomes</taxon>
    </lineage>
</organism>
<feature type="compositionally biased region" description="Polar residues" evidence="2">
    <location>
        <begin position="86"/>
        <end position="98"/>
    </location>
</feature>
<feature type="coiled-coil region" evidence="1">
    <location>
        <begin position="8"/>
        <end position="35"/>
    </location>
</feature>
<reference evidence="3" key="1">
    <citation type="submission" date="2020-03" db="EMBL/GenBank/DDBJ databases">
        <title>The deep terrestrial virosphere.</title>
        <authorList>
            <person name="Holmfeldt K."/>
            <person name="Nilsson E."/>
            <person name="Simone D."/>
            <person name="Lopez-Fernandez M."/>
            <person name="Wu X."/>
            <person name="de Brujin I."/>
            <person name="Lundin D."/>
            <person name="Andersson A."/>
            <person name="Bertilsson S."/>
            <person name="Dopson M."/>
        </authorList>
    </citation>
    <scope>NUCLEOTIDE SEQUENCE</scope>
    <source>
        <strain evidence="3">MM415B05359</strain>
    </source>
</reference>
<name>A0A6M3LJH9_9ZZZZ</name>
<evidence type="ECO:0000313" key="3">
    <source>
        <dbReference type="EMBL" id="QJA95487.1"/>
    </source>
</evidence>
<proteinExistence type="predicted"/>
<dbReference type="AlphaFoldDB" id="A0A6M3LJH9"/>
<feature type="region of interest" description="Disordered" evidence="2">
    <location>
        <begin position="68"/>
        <end position="98"/>
    </location>
</feature>
<evidence type="ECO:0000256" key="1">
    <source>
        <dbReference type="SAM" id="Coils"/>
    </source>
</evidence>
<dbReference type="EMBL" id="MT143318">
    <property type="protein sequence ID" value="QJA95487.1"/>
    <property type="molecule type" value="Genomic_DNA"/>
</dbReference>
<keyword evidence="1" id="KW-0175">Coiled coil</keyword>
<gene>
    <name evidence="3" type="ORF">MM415B05359_0007</name>
</gene>
<evidence type="ECO:0000256" key="2">
    <source>
        <dbReference type="SAM" id="MobiDB-lite"/>
    </source>
</evidence>
<accession>A0A6M3LJH9</accession>
<sequence>MTDPQKVRESLARVVEELVAELVDLELREAQARLEALGWTYGIVQGEPPADHLMRHLGQSALVEAMRQRQDAAVTKSLRPPAPAPSTLSTGNSSTEGN</sequence>